<keyword evidence="2" id="KW-0808">Transferase</keyword>
<keyword evidence="2" id="KW-0548">Nucleotidyltransferase</keyword>
<dbReference type="Pfam" id="PF08273">
    <property type="entry name" value="Zn_Ribbon_Prim"/>
    <property type="match status" value="1"/>
</dbReference>
<dbReference type="EC" id="2.7.7.-" evidence="2"/>
<dbReference type="SMART" id="SM00778">
    <property type="entry name" value="Prim_Zn_Ribbon"/>
    <property type="match status" value="1"/>
</dbReference>
<dbReference type="AlphaFoldDB" id="A0A198UMH3"/>
<proteinExistence type="predicted"/>
<name>A0A198UMH3_MORCA</name>
<accession>A0A198UMH3</accession>
<dbReference type="Gene3D" id="3.40.50.300">
    <property type="entry name" value="P-loop containing nucleotide triphosphate hydrolases"/>
    <property type="match status" value="1"/>
</dbReference>
<dbReference type="Proteomes" id="UP000078228">
    <property type="component" value="Unassembled WGS sequence"/>
</dbReference>
<dbReference type="InterPro" id="IPR045455">
    <property type="entry name" value="NrS-1_pol-like_helicase"/>
</dbReference>
<dbReference type="InterPro" id="IPR013237">
    <property type="entry name" value="Phage_T7_Gp4_N"/>
</dbReference>
<comment type="caution">
    <text evidence="2">The sequence shown here is derived from an EMBL/GenBank/DDBJ whole genome shotgun (WGS) entry which is preliminary data.</text>
</comment>
<dbReference type="RefSeq" id="WP_196759128.1">
    <property type="nucleotide sequence ID" value="NZ_LXHB01000049.1"/>
</dbReference>
<reference evidence="2 3" key="1">
    <citation type="journal article" date="2016" name="Genome Biol. Evol.">
        <title>Comparative Genomic Analyses of the Moraxella catarrhalis Serosensitive and Seroresistant Lineages Demonstrate Their Independent Evolution.</title>
        <authorList>
            <person name="Earl J.P."/>
            <person name="de Vries S.P."/>
            <person name="Ahmed A."/>
            <person name="Powell E."/>
            <person name="Schultz M.P."/>
            <person name="Hermans P.W."/>
            <person name="Hill D.J."/>
            <person name="Zhou Z."/>
            <person name="Constantinidou C.I."/>
            <person name="Hu F.Z."/>
            <person name="Bootsma H.J."/>
            <person name="Ehrlich G.D."/>
        </authorList>
    </citation>
    <scope>NUCLEOTIDE SEQUENCE [LARGE SCALE GENOMIC DNA]</scope>
    <source>
        <strain evidence="2 3">Z7542</strain>
    </source>
</reference>
<sequence>MTDKRPPLDFESIRAQAEGYYIDRIFSALGINFTKAPHLHQPCPMCGGKDRFRCDDMGGRGTYICSQCGAGNGIQLIQKCLHLDDYEAHAAIAGVLGIDTTVKISEEQKKQWAIERGQREEQERLKKQQLKKQASYDAQKEFSAAAPCINHAYLSKKGVKSHGLRIKSNGDLLIPLYLHNIETGNITLTSVQRISANGEKSYKKDGQKSGAFFTIGDIAKSNIIFVTEGYATGASIYESLDGAHAVIVTFDADNLVKCAPIVSALYPHHRIIFAADDDAETAARSTDGKNPGIQAAYNAALATQSEYISPDFGSDDDAKARIADGSLTDYNDLASYRGVEVLKAQLLHAINHQRIITTQAPEVTLDVLLKECAQIINDRKGTMTNKIYHEPTLTDYNHTAFKRSFGHELTKQWLEHPNKRTINQTEIDSQRNDNAKRAFGYIFDNYAFITGTKEVFNISENTRQSVESLRLEYPNEFDMWNKSPDRLKVKAANIFFDPTEERGGKLGVPYINTFKGMQLTVFDDSFSDSQIKAMCAPMIQLLTHLCNGNQEYANWALNWLAIPLQKPGTKMDTFLLFHGHVQGAGKSLFFDRVVGRIYGDHMLTLGQGQLESQYNDWIDGKLYVVFEEIFEGKERYSAMGMVKQLTTGKSVYINKKFTSGWRQDNFVNSIFLSNHEQPLTAEEADRRAFVIYPKHSIPNDVKLAVSEALEDPDQVMLRAFYTYLMRKDVGDQNAHSHGLMTEDKQQLIELSRSSWERFYNQWKGGMIPHIPYQTCTSQDIFDVYRQWCTYNNERSTTQTRFMSFLGRREHKEVVRFIDRHSNKNGGFTYPVVQATALIINLPAIDESNIARSRQEVYGYEVNKFREAMNFYMPRHD</sequence>
<gene>
    <name evidence="2" type="ORF">AO384_0592</name>
</gene>
<dbReference type="Pfam" id="PF19263">
    <property type="entry name" value="DUF5906"/>
    <property type="match status" value="1"/>
</dbReference>
<dbReference type="PATRIC" id="fig|480.237.peg.1177"/>
<evidence type="ECO:0000313" key="2">
    <source>
        <dbReference type="EMBL" id="OAU97556.1"/>
    </source>
</evidence>
<dbReference type="GO" id="GO:0004386">
    <property type="term" value="F:helicase activity"/>
    <property type="evidence" value="ECO:0007669"/>
    <property type="project" value="InterPro"/>
</dbReference>
<dbReference type="EMBL" id="LXHC01000006">
    <property type="protein sequence ID" value="OAU97556.1"/>
    <property type="molecule type" value="Genomic_DNA"/>
</dbReference>
<evidence type="ECO:0000313" key="3">
    <source>
        <dbReference type="Proteomes" id="UP000078228"/>
    </source>
</evidence>
<dbReference type="GO" id="GO:0016779">
    <property type="term" value="F:nucleotidyltransferase activity"/>
    <property type="evidence" value="ECO:0007669"/>
    <property type="project" value="UniProtKB-KW"/>
</dbReference>
<keyword evidence="3" id="KW-1185">Reference proteome</keyword>
<dbReference type="GO" id="GO:0008270">
    <property type="term" value="F:zinc ion binding"/>
    <property type="evidence" value="ECO:0007669"/>
    <property type="project" value="InterPro"/>
</dbReference>
<dbReference type="SUPFAM" id="SSF57783">
    <property type="entry name" value="Zinc beta-ribbon"/>
    <property type="match status" value="1"/>
</dbReference>
<protein>
    <submittedName>
        <fullName evidence="2">DNA primase, phage-associated</fullName>
        <ecNumber evidence="2">2.7.7.-</ecNumber>
    </submittedName>
</protein>
<evidence type="ECO:0000259" key="1">
    <source>
        <dbReference type="SMART" id="SM00778"/>
    </source>
</evidence>
<dbReference type="InterPro" id="IPR027417">
    <property type="entry name" value="P-loop_NTPase"/>
</dbReference>
<feature type="domain" description="DNA primase/helicase Gp4 N-terminal Bacteriophage T7-like" evidence="1">
    <location>
        <begin position="38"/>
        <end position="74"/>
    </location>
</feature>
<organism evidence="2 3">
    <name type="scientific">Moraxella catarrhalis</name>
    <name type="common">Branhamella catarrhalis</name>
    <dbReference type="NCBI Taxonomy" id="480"/>
    <lineage>
        <taxon>Bacteria</taxon>
        <taxon>Pseudomonadati</taxon>
        <taxon>Pseudomonadota</taxon>
        <taxon>Gammaproteobacteria</taxon>
        <taxon>Moraxellales</taxon>
        <taxon>Moraxellaceae</taxon>
        <taxon>Moraxella</taxon>
    </lineage>
</organism>